<feature type="transmembrane region" description="Helical" evidence="10">
    <location>
        <begin position="746"/>
        <end position="764"/>
    </location>
</feature>
<dbReference type="InterPro" id="IPR006068">
    <property type="entry name" value="ATPase_P-typ_cation-transptr_C"/>
</dbReference>
<dbReference type="PANTHER" id="PTHR43294">
    <property type="entry name" value="SODIUM/POTASSIUM-TRANSPORTING ATPASE SUBUNIT ALPHA"/>
    <property type="match status" value="1"/>
</dbReference>
<evidence type="ECO:0000256" key="3">
    <source>
        <dbReference type="ARBA" id="ARBA00022475"/>
    </source>
</evidence>
<keyword evidence="3" id="KW-1003">Cell membrane</keyword>
<feature type="domain" description="Cation-transporting P-type ATPase N-terminal" evidence="11">
    <location>
        <begin position="2"/>
        <end position="74"/>
    </location>
</feature>
<dbReference type="SMART" id="SM00831">
    <property type="entry name" value="Cation_ATPase_N"/>
    <property type="match status" value="1"/>
</dbReference>
<evidence type="ECO:0000256" key="5">
    <source>
        <dbReference type="ARBA" id="ARBA00022741"/>
    </source>
</evidence>
<evidence type="ECO:0000259" key="11">
    <source>
        <dbReference type="SMART" id="SM00831"/>
    </source>
</evidence>
<keyword evidence="7" id="KW-1278">Translocase</keyword>
<feature type="transmembrane region" description="Helical" evidence="10">
    <location>
        <begin position="75"/>
        <end position="94"/>
    </location>
</feature>
<dbReference type="GO" id="GO:0030007">
    <property type="term" value="P:intracellular potassium ion homeostasis"/>
    <property type="evidence" value="ECO:0007669"/>
    <property type="project" value="TreeGrafter"/>
</dbReference>
<evidence type="ECO:0000256" key="10">
    <source>
        <dbReference type="SAM" id="Phobius"/>
    </source>
</evidence>
<dbReference type="Pfam" id="PF00690">
    <property type="entry name" value="Cation_ATPase_N"/>
    <property type="match status" value="1"/>
</dbReference>
<dbReference type="GO" id="GO:0005391">
    <property type="term" value="F:P-type sodium:potassium-exchanging transporter activity"/>
    <property type="evidence" value="ECO:0007669"/>
    <property type="project" value="TreeGrafter"/>
</dbReference>
<evidence type="ECO:0000256" key="4">
    <source>
        <dbReference type="ARBA" id="ARBA00022692"/>
    </source>
</evidence>
<dbReference type="Proteomes" id="UP000067523">
    <property type="component" value="Chromosome"/>
</dbReference>
<dbReference type="InterPro" id="IPR023298">
    <property type="entry name" value="ATPase_P-typ_TM_dom_sf"/>
</dbReference>
<dbReference type="SFLD" id="SFLDS00003">
    <property type="entry name" value="Haloacid_Dehalogenase"/>
    <property type="match status" value="1"/>
</dbReference>
<dbReference type="InterPro" id="IPR050510">
    <property type="entry name" value="Cation_transp_ATPase_P-type"/>
</dbReference>
<dbReference type="InterPro" id="IPR044492">
    <property type="entry name" value="P_typ_ATPase_HD_dom"/>
</dbReference>
<dbReference type="GO" id="GO:0005886">
    <property type="term" value="C:plasma membrane"/>
    <property type="evidence" value="ECO:0007669"/>
    <property type="project" value="UniProtKB-SubCell"/>
</dbReference>
<dbReference type="InterPro" id="IPR059000">
    <property type="entry name" value="ATPase_P-type_domA"/>
</dbReference>
<dbReference type="PANTHER" id="PTHR43294:SF21">
    <property type="entry name" value="CATION TRANSPORTING ATPASE"/>
    <property type="match status" value="1"/>
</dbReference>
<dbReference type="Pfam" id="PF13246">
    <property type="entry name" value="Cation_ATPase"/>
    <property type="match status" value="1"/>
</dbReference>
<evidence type="ECO:0000256" key="6">
    <source>
        <dbReference type="ARBA" id="ARBA00022840"/>
    </source>
</evidence>
<evidence type="ECO:0000256" key="7">
    <source>
        <dbReference type="ARBA" id="ARBA00022967"/>
    </source>
</evidence>
<evidence type="ECO:0000313" key="13">
    <source>
        <dbReference type="Proteomes" id="UP000067523"/>
    </source>
</evidence>
<dbReference type="SFLD" id="SFLDG00002">
    <property type="entry name" value="C1.7:_P-type_atpase_like"/>
    <property type="match status" value="1"/>
</dbReference>
<dbReference type="SUPFAM" id="SSF81653">
    <property type="entry name" value="Calcium ATPase, transduction domain A"/>
    <property type="match status" value="1"/>
</dbReference>
<feature type="transmembrane region" description="Helical" evidence="10">
    <location>
        <begin position="674"/>
        <end position="694"/>
    </location>
</feature>
<dbReference type="InterPro" id="IPR001757">
    <property type="entry name" value="P_typ_ATPase"/>
</dbReference>
<dbReference type="PRINTS" id="PR00119">
    <property type="entry name" value="CATATPASE"/>
</dbReference>
<evidence type="ECO:0000313" key="12">
    <source>
        <dbReference type="EMBL" id="ALS37786.1"/>
    </source>
</evidence>
<dbReference type="GO" id="GO:1990573">
    <property type="term" value="P:potassium ion import across plasma membrane"/>
    <property type="evidence" value="ECO:0007669"/>
    <property type="project" value="TreeGrafter"/>
</dbReference>
<dbReference type="PRINTS" id="PR00120">
    <property type="entry name" value="HATPASE"/>
</dbReference>
<evidence type="ECO:0000256" key="8">
    <source>
        <dbReference type="ARBA" id="ARBA00022989"/>
    </source>
</evidence>
<dbReference type="RefSeq" id="WP_208927408.1">
    <property type="nucleotide sequence ID" value="NZ_CP013655.1"/>
</dbReference>
<feature type="transmembrane region" description="Helical" evidence="10">
    <location>
        <begin position="814"/>
        <end position="834"/>
    </location>
</feature>
<dbReference type="InterPro" id="IPR004014">
    <property type="entry name" value="ATPase_P-typ_cation-transptr_N"/>
</dbReference>
<dbReference type="PROSITE" id="PS00154">
    <property type="entry name" value="ATPASE_E1_E2"/>
    <property type="match status" value="1"/>
</dbReference>
<dbReference type="Gene3D" id="2.70.150.10">
    <property type="entry name" value="Calcium-transporting ATPase, cytoplasmic transduction domain A"/>
    <property type="match status" value="1"/>
</dbReference>
<dbReference type="Pfam" id="PF00122">
    <property type="entry name" value="E1-E2_ATPase"/>
    <property type="match status" value="1"/>
</dbReference>
<organism evidence="12 13">
    <name type="scientific">Enterococcus rotai</name>
    <dbReference type="NCBI Taxonomy" id="118060"/>
    <lineage>
        <taxon>Bacteria</taxon>
        <taxon>Bacillati</taxon>
        <taxon>Bacillota</taxon>
        <taxon>Bacilli</taxon>
        <taxon>Lactobacillales</taxon>
        <taxon>Enterococcaceae</taxon>
        <taxon>Enterococcus</taxon>
    </lineage>
</organism>
<dbReference type="InterPro" id="IPR023299">
    <property type="entry name" value="ATPase_P-typ_cyto_dom_N"/>
</dbReference>
<dbReference type="GO" id="GO:0036376">
    <property type="term" value="P:sodium ion export across plasma membrane"/>
    <property type="evidence" value="ECO:0007669"/>
    <property type="project" value="TreeGrafter"/>
</dbReference>
<feature type="transmembrane region" description="Helical" evidence="10">
    <location>
        <begin position="242"/>
        <end position="260"/>
    </location>
</feature>
<accession>A0A0U2X0A6</accession>
<feature type="transmembrane region" description="Helical" evidence="10">
    <location>
        <begin position="50"/>
        <end position="69"/>
    </location>
</feature>
<dbReference type="InterPro" id="IPR036412">
    <property type="entry name" value="HAD-like_sf"/>
</dbReference>
<sequence>MTWYKMTTEQVLTALESGRNGLDKALRKVKQEEGSNTLSKEKEASKLQKFLHHFHDLLIYVLLVSAVLKGISGDFIDMTIILLVVIINAVIGYVQEAKATDSLDSLTSMMSSEAVILVDGEKETVKAESLVAGDIVYLSPGDIVPADLRVIEAYNLVIDEAILTGESTPVEKNNHTLEEDADLGDHVNMAYSGTLVNSGTGKGIVVQIGDQTEIGKINQHLKSVGSNETPLIRKMKQLNKQIFLFLMGLILFLVLFSLFFRDLSASELLSSMIALAVSAVPEGLPAVLSIILSVGVTRMARQHAIIKKMPAVETLGSMGVICSDKTGTLTKNEMAVVALVTAKETIDTTLEEVEAASIRQVEQDESVRKMAEIASYCNDTKITYKNGVREVIGNPTEGALLDWANHTALVEEEHDISKIPFDSSYKYMATLVEIQDKRYIYLKGAPDVLLNMVDFQLVDKRTETFEEEYWQQKISQQATKGQRILAAAFKEVTEAQTTLAHEDLHSGMILAGLFGIIDPPKKEAIEAVRISRKAGISVKMITGDHKDTAVAIAKEIGLENYQNALVGKDIEQLSDDELANVVLTNDVYARTTPEHKLRLVNAIQRNGQIVGMTGDGVNDAPALKQADIGIAMGIKGTEVTKDAADMVLADDNFATITVAIKEGRRVYENLKKTIYFSLPTAFAQGLLVVVSLLLDRPLPLTSVQILWLNMVTTITLSFALGFEPLAKNAMNQPPRDPKENILDRYAVFRIVYVSLLLAALGFLVNGFLEGSHASEAVMQTTLITTIVFGQVFYMINCREIYRFSINKSILANKVLWLSLLILVILQALLIYTPIMHLALGTATIGWPYIKLALLSGVIVFIVVELEKLITRKLKKS</sequence>
<dbReference type="SUPFAM" id="SSF81660">
    <property type="entry name" value="Metal cation-transporting ATPase, ATP-binding domain N"/>
    <property type="match status" value="1"/>
</dbReference>
<gene>
    <name evidence="12" type="ORF">ATZ35_11685</name>
</gene>
<comment type="similarity">
    <text evidence="2">Belongs to the cation transport ATPase (P-type) (TC 3.A.3) family. Type IIA subfamily.</text>
</comment>
<name>A0A0U2X0A6_9ENTE</name>
<keyword evidence="5" id="KW-0547">Nucleotide-binding</keyword>
<keyword evidence="9 10" id="KW-0472">Membrane</keyword>
<feature type="transmembrane region" description="Helical" evidence="10">
    <location>
        <begin position="776"/>
        <end position="793"/>
    </location>
</feature>
<dbReference type="SFLD" id="SFLDF00027">
    <property type="entry name" value="p-type_atpase"/>
    <property type="match status" value="1"/>
</dbReference>
<evidence type="ECO:0000256" key="2">
    <source>
        <dbReference type="ARBA" id="ARBA00005675"/>
    </source>
</evidence>
<dbReference type="GO" id="GO:0006883">
    <property type="term" value="P:intracellular sodium ion homeostasis"/>
    <property type="evidence" value="ECO:0007669"/>
    <property type="project" value="TreeGrafter"/>
</dbReference>
<dbReference type="FunFam" id="3.40.50.1000:FF:000028">
    <property type="entry name" value="Calcium-transporting P-type ATPase, putative"/>
    <property type="match status" value="1"/>
</dbReference>
<keyword evidence="6" id="KW-0067">ATP-binding</keyword>
<dbReference type="AlphaFoldDB" id="A0A0U2X0A6"/>
<keyword evidence="4 10" id="KW-0812">Transmembrane</keyword>
<keyword evidence="12" id="KW-0808">Transferase</keyword>
<dbReference type="GO" id="GO:0005524">
    <property type="term" value="F:ATP binding"/>
    <property type="evidence" value="ECO:0007669"/>
    <property type="project" value="UniProtKB-KW"/>
</dbReference>
<dbReference type="SUPFAM" id="SSF56784">
    <property type="entry name" value="HAD-like"/>
    <property type="match status" value="1"/>
</dbReference>
<dbReference type="InterPro" id="IPR018303">
    <property type="entry name" value="ATPase_P-typ_P_site"/>
</dbReference>
<dbReference type="KEGG" id="erx:ATZ35_11685"/>
<dbReference type="GO" id="GO:0016887">
    <property type="term" value="F:ATP hydrolysis activity"/>
    <property type="evidence" value="ECO:0007669"/>
    <property type="project" value="InterPro"/>
</dbReference>
<dbReference type="NCBIfam" id="TIGR01494">
    <property type="entry name" value="ATPase_P-type"/>
    <property type="match status" value="2"/>
</dbReference>
<dbReference type="Gene3D" id="3.40.1110.10">
    <property type="entry name" value="Calcium-transporting ATPase, cytoplasmic domain N"/>
    <property type="match status" value="1"/>
</dbReference>
<feature type="transmembrane region" description="Helical" evidence="10">
    <location>
        <begin position="846"/>
        <end position="865"/>
    </location>
</feature>
<dbReference type="GO" id="GO:0016740">
    <property type="term" value="F:transferase activity"/>
    <property type="evidence" value="ECO:0007669"/>
    <property type="project" value="UniProtKB-KW"/>
</dbReference>
<dbReference type="STRING" id="118060.ATZ35_11685"/>
<evidence type="ECO:0000256" key="9">
    <source>
        <dbReference type="ARBA" id="ARBA00023136"/>
    </source>
</evidence>
<keyword evidence="13" id="KW-1185">Reference proteome</keyword>
<feature type="transmembrane region" description="Helical" evidence="10">
    <location>
        <begin position="272"/>
        <end position="297"/>
    </location>
</feature>
<dbReference type="SUPFAM" id="SSF81665">
    <property type="entry name" value="Calcium ATPase, transmembrane domain M"/>
    <property type="match status" value="1"/>
</dbReference>
<reference evidence="13" key="1">
    <citation type="submission" date="2015-12" db="EMBL/GenBank/DDBJ databases">
        <authorList>
            <person name="Lauer A."/>
            <person name="Humrighouse B."/>
            <person name="Loparev V."/>
            <person name="Shewmaker P.L."/>
            <person name="Whitney A.M."/>
            <person name="McLaughlin R.W."/>
        </authorList>
    </citation>
    <scope>NUCLEOTIDE SEQUENCE [LARGE SCALE GENOMIC DNA]</scope>
    <source>
        <strain evidence="13">LMG 26678</strain>
    </source>
</reference>
<dbReference type="Gene3D" id="3.40.50.1000">
    <property type="entry name" value="HAD superfamily/HAD-like"/>
    <property type="match status" value="1"/>
</dbReference>
<dbReference type="GO" id="GO:1902600">
    <property type="term" value="P:proton transmembrane transport"/>
    <property type="evidence" value="ECO:0007669"/>
    <property type="project" value="TreeGrafter"/>
</dbReference>
<dbReference type="InterPro" id="IPR008250">
    <property type="entry name" value="ATPase_P-typ_transduc_dom_A_sf"/>
</dbReference>
<protein>
    <submittedName>
        <fullName evidence="12">Bifunctional P-type ATPase/ATP:dephospho-CoA triphosphoribosyl transferase</fullName>
    </submittedName>
</protein>
<feature type="transmembrane region" description="Helical" evidence="10">
    <location>
        <begin position="706"/>
        <end position="725"/>
    </location>
</feature>
<keyword evidence="8 10" id="KW-1133">Transmembrane helix</keyword>
<dbReference type="EMBL" id="CP013655">
    <property type="protein sequence ID" value="ALS37786.1"/>
    <property type="molecule type" value="Genomic_DNA"/>
</dbReference>
<proteinExistence type="inferred from homology"/>
<dbReference type="InterPro" id="IPR023214">
    <property type="entry name" value="HAD_sf"/>
</dbReference>
<evidence type="ECO:0000256" key="1">
    <source>
        <dbReference type="ARBA" id="ARBA00004651"/>
    </source>
</evidence>
<dbReference type="Gene3D" id="1.20.1110.10">
    <property type="entry name" value="Calcium-transporting ATPase, transmembrane domain"/>
    <property type="match status" value="1"/>
</dbReference>
<dbReference type="Pfam" id="PF00689">
    <property type="entry name" value="Cation_ATPase_C"/>
    <property type="match status" value="1"/>
</dbReference>
<comment type="subcellular location">
    <subcellularLocation>
        <location evidence="1">Cell membrane</location>
        <topology evidence="1">Multi-pass membrane protein</topology>
    </subcellularLocation>
</comment>